<reference evidence="1 2" key="1">
    <citation type="submission" date="2014-04" db="EMBL/GenBank/DDBJ databases">
        <authorList>
            <consortium name="DOE Joint Genome Institute"/>
            <person name="Kuo A."/>
            <person name="Ruytinx J."/>
            <person name="Rineau F."/>
            <person name="Colpaert J."/>
            <person name="Kohler A."/>
            <person name="Nagy L.G."/>
            <person name="Floudas D."/>
            <person name="Copeland A."/>
            <person name="Barry K.W."/>
            <person name="Cichocki N."/>
            <person name="Veneault-Fourrey C."/>
            <person name="LaButti K."/>
            <person name="Lindquist E.A."/>
            <person name="Lipzen A."/>
            <person name="Lundell T."/>
            <person name="Morin E."/>
            <person name="Murat C."/>
            <person name="Sun H."/>
            <person name="Tunlid A."/>
            <person name="Henrissat B."/>
            <person name="Grigoriev I.V."/>
            <person name="Hibbett D.S."/>
            <person name="Martin F."/>
            <person name="Nordberg H.P."/>
            <person name="Cantor M.N."/>
            <person name="Hua S.X."/>
        </authorList>
    </citation>
    <scope>NUCLEOTIDE SEQUENCE [LARGE SCALE GENOMIC DNA]</scope>
    <source>
        <strain evidence="1 2">UH-Slu-Lm8-n1</strain>
    </source>
</reference>
<dbReference type="Proteomes" id="UP000054485">
    <property type="component" value="Unassembled WGS sequence"/>
</dbReference>
<dbReference type="AlphaFoldDB" id="A0A0D0B1D2"/>
<reference evidence="2" key="2">
    <citation type="submission" date="2015-01" db="EMBL/GenBank/DDBJ databases">
        <title>Evolutionary Origins and Diversification of the Mycorrhizal Mutualists.</title>
        <authorList>
            <consortium name="DOE Joint Genome Institute"/>
            <consortium name="Mycorrhizal Genomics Consortium"/>
            <person name="Kohler A."/>
            <person name="Kuo A."/>
            <person name="Nagy L.G."/>
            <person name="Floudas D."/>
            <person name="Copeland A."/>
            <person name="Barry K.W."/>
            <person name="Cichocki N."/>
            <person name="Veneault-Fourrey C."/>
            <person name="LaButti K."/>
            <person name="Lindquist E.A."/>
            <person name="Lipzen A."/>
            <person name="Lundell T."/>
            <person name="Morin E."/>
            <person name="Murat C."/>
            <person name="Riley R."/>
            <person name="Ohm R."/>
            <person name="Sun H."/>
            <person name="Tunlid A."/>
            <person name="Henrissat B."/>
            <person name="Grigoriev I.V."/>
            <person name="Hibbett D.S."/>
            <person name="Martin F."/>
        </authorList>
    </citation>
    <scope>NUCLEOTIDE SEQUENCE [LARGE SCALE GENOMIC DNA]</scope>
    <source>
        <strain evidence="2">UH-Slu-Lm8-n1</strain>
    </source>
</reference>
<sequence>MQVMNLAICLRQWYWIRTLFSPTPENRPVCMTFSPLLFTAAVSIGAIERNARSVTHSSIHRCILVARIVDLKWVAQEGLHFSRVRITAHCGRTSCTCCRTYTD</sequence>
<accession>A0A0D0B1D2</accession>
<gene>
    <name evidence="1" type="ORF">CY34DRAFT_683453</name>
</gene>
<proteinExistence type="predicted"/>
<dbReference type="InParanoid" id="A0A0D0B1D2"/>
<keyword evidence="2" id="KW-1185">Reference proteome</keyword>
<dbReference type="HOGENOM" id="CLU_2265517_0_0_1"/>
<evidence type="ECO:0000313" key="1">
    <source>
        <dbReference type="EMBL" id="KIK43819.1"/>
    </source>
</evidence>
<organism evidence="1 2">
    <name type="scientific">Suillus luteus UH-Slu-Lm8-n1</name>
    <dbReference type="NCBI Taxonomy" id="930992"/>
    <lineage>
        <taxon>Eukaryota</taxon>
        <taxon>Fungi</taxon>
        <taxon>Dikarya</taxon>
        <taxon>Basidiomycota</taxon>
        <taxon>Agaricomycotina</taxon>
        <taxon>Agaricomycetes</taxon>
        <taxon>Agaricomycetidae</taxon>
        <taxon>Boletales</taxon>
        <taxon>Suillineae</taxon>
        <taxon>Suillaceae</taxon>
        <taxon>Suillus</taxon>
    </lineage>
</organism>
<protein>
    <submittedName>
        <fullName evidence="1">Uncharacterized protein</fullName>
    </submittedName>
</protein>
<dbReference type="EMBL" id="KN835204">
    <property type="protein sequence ID" value="KIK43819.1"/>
    <property type="molecule type" value="Genomic_DNA"/>
</dbReference>
<evidence type="ECO:0000313" key="2">
    <source>
        <dbReference type="Proteomes" id="UP000054485"/>
    </source>
</evidence>
<name>A0A0D0B1D2_9AGAM</name>